<evidence type="ECO:0000256" key="7">
    <source>
        <dbReference type="ARBA" id="ARBA00022977"/>
    </source>
</evidence>
<proteinExistence type="inferred from homology"/>
<protein>
    <recommendedName>
        <fullName evidence="3">thiamine phosphate synthase</fullName>
        <ecNumber evidence="3">2.5.1.3</ecNumber>
    </recommendedName>
</protein>
<evidence type="ECO:0000313" key="12">
    <source>
        <dbReference type="EMBL" id="VAW65514.1"/>
    </source>
</evidence>
<dbReference type="PANTHER" id="PTHR20857">
    <property type="entry name" value="THIAMINE-PHOSPHATE PYROPHOSPHORYLASE"/>
    <property type="match status" value="1"/>
</dbReference>
<accession>A0A3B0YA56</accession>
<comment type="catalytic activity">
    <reaction evidence="8">
        <text>4-methyl-5-(2-phosphooxyethyl)-thiazole + 4-amino-2-methyl-5-(diphosphooxymethyl)pyrimidine + H(+) = thiamine phosphate + diphosphate</text>
        <dbReference type="Rhea" id="RHEA:22328"/>
        <dbReference type="ChEBI" id="CHEBI:15378"/>
        <dbReference type="ChEBI" id="CHEBI:33019"/>
        <dbReference type="ChEBI" id="CHEBI:37575"/>
        <dbReference type="ChEBI" id="CHEBI:57841"/>
        <dbReference type="ChEBI" id="CHEBI:58296"/>
        <dbReference type="EC" id="2.5.1.3"/>
    </reaction>
</comment>
<evidence type="ECO:0000256" key="6">
    <source>
        <dbReference type="ARBA" id="ARBA00022842"/>
    </source>
</evidence>
<evidence type="ECO:0000259" key="11">
    <source>
        <dbReference type="Pfam" id="PF02581"/>
    </source>
</evidence>
<keyword evidence="4 12" id="KW-0808">Transferase</keyword>
<dbReference type="InterPro" id="IPR013785">
    <property type="entry name" value="Aldolase_TIM"/>
</dbReference>
<evidence type="ECO:0000256" key="3">
    <source>
        <dbReference type="ARBA" id="ARBA00012830"/>
    </source>
</evidence>
<dbReference type="GO" id="GO:0009228">
    <property type="term" value="P:thiamine biosynthetic process"/>
    <property type="evidence" value="ECO:0007669"/>
    <property type="project" value="UniProtKB-KW"/>
</dbReference>
<dbReference type="GO" id="GO:0005737">
    <property type="term" value="C:cytoplasm"/>
    <property type="evidence" value="ECO:0007669"/>
    <property type="project" value="TreeGrafter"/>
</dbReference>
<evidence type="ECO:0000256" key="4">
    <source>
        <dbReference type="ARBA" id="ARBA00022679"/>
    </source>
</evidence>
<feature type="domain" description="Thiamine phosphate synthase/TenI" evidence="11">
    <location>
        <begin position="8"/>
        <end position="189"/>
    </location>
</feature>
<dbReference type="Pfam" id="PF02581">
    <property type="entry name" value="TMP-TENI"/>
    <property type="match status" value="1"/>
</dbReference>
<evidence type="ECO:0000256" key="1">
    <source>
        <dbReference type="ARBA" id="ARBA00001946"/>
    </source>
</evidence>
<dbReference type="InterPro" id="IPR036206">
    <property type="entry name" value="ThiamineP_synth_sf"/>
</dbReference>
<evidence type="ECO:0000256" key="8">
    <source>
        <dbReference type="ARBA" id="ARBA00047334"/>
    </source>
</evidence>
<gene>
    <name evidence="12" type="ORF">MNBD_GAMMA08-2148</name>
</gene>
<sequence length="212" mass="23356">MNKKLSGLYAITNEKLMPEAVFLDMAEAALAGGVRVLQYRDKSTNQTKRQYQATELKKLCAQYSATFIINDDIDLAMQVDADGVHIGKNDLSFLNARKKLSTNKIIGVSCYNQISLAREAINSGANYIAFGRFFDSSIKPEAPIANINLISKIKKTSNIPLCCIGGITSENHSPLINAGADMLAVISDVFSQQSTIDITNKCKQFLFFRDNM</sequence>
<comment type="catalytic activity">
    <reaction evidence="10">
        <text>2-[(2R,5Z)-2-carboxy-4-methylthiazol-5(2H)-ylidene]ethyl phosphate + 4-amino-2-methyl-5-(diphosphooxymethyl)pyrimidine + 2 H(+) = thiamine phosphate + CO2 + diphosphate</text>
        <dbReference type="Rhea" id="RHEA:47844"/>
        <dbReference type="ChEBI" id="CHEBI:15378"/>
        <dbReference type="ChEBI" id="CHEBI:16526"/>
        <dbReference type="ChEBI" id="CHEBI:33019"/>
        <dbReference type="ChEBI" id="CHEBI:37575"/>
        <dbReference type="ChEBI" id="CHEBI:57841"/>
        <dbReference type="ChEBI" id="CHEBI:62899"/>
        <dbReference type="EC" id="2.5.1.3"/>
    </reaction>
</comment>
<name>A0A3B0YA56_9ZZZZ</name>
<dbReference type="PANTHER" id="PTHR20857:SF15">
    <property type="entry name" value="THIAMINE-PHOSPHATE SYNTHASE"/>
    <property type="match status" value="1"/>
</dbReference>
<comment type="pathway">
    <text evidence="2">Cofactor biosynthesis; thiamine diphosphate biosynthesis; thiamine phosphate from 4-amino-2-methyl-5-diphosphomethylpyrimidine and 4-methyl-5-(2-phosphoethyl)-thiazole: step 1/1.</text>
</comment>
<dbReference type="GO" id="GO:0046872">
    <property type="term" value="F:metal ion binding"/>
    <property type="evidence" value="ECO:0007669"/>
    <property type="project" value="UniProtKB-KW"/>
</dbReference>
<evidence type="ECO:0000256" key="9">
    <source>
        <dbReference type="ARBA" id="ARBA00047851"/>
    </source>
</evidence>
<dbReference type="HAMAP" id="MF_00097">
    <property type="entry name" value="TMP_synthase"/>
    <property type="match status" value="1"/>
</dbReference>
<evidence type="ECO:0000256" key="10">
    <source>
        <dbReference type="ARBA" id="ARBA00047883"/>
    </source>
</evidence>
<dbReference type="NCBIfam" id="TIGR00693">
    <property type="entry name" value="thiE"/>
    <property type="match status" value="1"/>
</dbReference>
<dbReference type="InterPro" id="IPR022998">
    <property type="entry name" value="ThiamineP_synth_TenI"/>
</dbReference>
<dbReference type="SUPFAM" id="SSF51391">
    <property type="entry name" value="Thiamin phosphate synthase"/>
    <property type="match status" value="1"/>
</dbReference>
<organism evidence="12">
    <name type="scientific">hydrothermal vent metagenome</name>
    <dbReference type="NCBI Taxonomy" id="652676"/>
    <lineage>
        <taxon>unclassified sequences</taxon>
        <taxon>metagenomes</taxon>
        <taxon>ecological metagenomes</taxon>
    </lineage>
</organism>
<evidence type="ECO:0000256" key="2">
    <source>
        <dbReference type="ARBA" id="ARBA00005165"/>
    </source>
</evidence>
<dbReference type="GO" id="GO:0009229">
    <property type="term" value="P:thiamine diphosphate biosynthetic process"/>
    <property type="evidence" value="ECO:0007669"/>
    <property type="project" value="UniProtKB-UniPathway"/>
</dbReference>
<dbReference type="EMBL" id="UOFH01000317">
    <property type="protein sequence ID" value="VAW65514.1"/>
    <property type="molecule type" value="Genomic_DNA"/>
</dbReference>
<dbReference type="EC" id="2.5.1.3" evidence="3"/>
<dbReference type="AlphaFoldDB" id="A0A3B0YA56"/>
<dbReference type="UniPathway" id="UPA00060">
    <property type="reaction ID" value="UER00141"/>
</dbReference>
<dbReference type="CDD" id="cd00564">
    <property type="entry name" value="TMP_TenI"/>
    <property type="match status" value="1"/>
</dbReference>
<evidence type="ECO:0000256" key="5">
    <source>
        <dbReference type="ARBA" id="ARBA00022723"/>
    </source>
</evidence>
<keyword evidence="5" id="KW-0479">Metal-binding</keyword>
<dbReference type="GO" id="GO:0004789">
    <property type="term" value="F:thiamine-phosphate diphosphorylase activity"/>
    <property type="evidence" value="ECO:0007669"/>
    <property type="project" value="UniProtKB-EC"/>
</dbReference>
<dbReference type="InterPro" id="IPR034291">
    <property type="entry name" value="TMP_synthase"/>
</dbReference>
<dbReference type="Gene3D" id="3.20.20.70">
    <property type="entry name" value="Aldolase class I"/>
    <property type="match status" value="1"/>
</dbReference>
<comment type="catalytic activity">
    <reaction evidence="9">
        <text>2-(2-carboxy-4-methylthiazol-5-yl)ethyl phosphate + 4-amino-2-methyl-5-(diphosphooxymethyl)pyrimidine + 2 H(+) = thiamine phosphate + CO2 + diphosphate</text>
        <dbReference type="Rhea" id="RHEA:47848"/>
        <dbReference type="ChEBI" id="CHEBI:15378"/>
        <dbReference type="ChEBI" id="CHEBI:16526"/>
        <dbReference type="ChEBI" id="CHEBI:33019"/>
        <dbReference type="ChEBI" id="CHEBI:37575"/>
        <dbReference type="ChEBI" id="CHEBI:57841"/>
        <dbReference type="ChEBI" id="CHEBI:62890"/>
        <dbReference type="EC" id="2.5.1.3"/>
    </reaction>
</comment>
<comment type="cofactor">
    <cofactor evidence="1">
        <name>Mg(2+)</name>
        <dbReference type="ChEBI" id="CHEBI:18420"/>
    </cofactor>
</comment>
<keyword evidence="6" id="KW-0460">Magnesium</keyword>
<reference evidence="12" key="1">
    <citation type="submission" date="2018-06" db="EMBL/GenBank/DDBJ databases">
        <authorList>
            <person name="Zhirakovskaya E."/>
        </authorList>
    </citation>
    <scope>NUCLEOTIDE SEQUENCE</scope>
</reference>
<dbReference type="FunFam" id="3.20.20.70:FF:000096">
    <property type="entry name" value="Thiamine-phosphate synthase"/>
    <property type="match status" value="1"/>
</dbReference>
<keyword evidence="7" id="KW-0784">Thiamine biosynthesis</keyword>